<evidence type="ECO:0000313" key="3">
    <source>
        <dbReference type="Proteomes" id="UP000294933"/>
    </source>
</evidence>
<dbReference type="PANTHER" id="PTHR11909">
    <property type="entry name" value="CASEIN KINASE-RELATED"/>
    <property type="match status" value="1"/>
</dbReference>
<evidence type="ECO:0000313" key="2">
    <source>
        <dbReference type="EMBL" id="TDL15038.1"/>
    </source>
</evidence>
<dbReference type="VEuPathDB" id="FungiDB:BD410DRAFT_809266"/>
<dbReference type="Gene3D" id="1.10.510.10">
    <property type="entry name" value="Transferase(Phosphotransferase) domain 1"/>
    <property type="match status" value="1"/>
</dbReference>
<proteinExistence type="predicted"/>
<dbReference type="Proteomes" id="UP000294933">
    <property type="component" value="Unassembled WGS sequence"/>
</dbReference>
<accession>A0A4Y7PIY3</accession>
<protein>
    <submittedName>
        <fullName evidence="2">Uncharacterized protein</fullName>
    </submittedName>
</protein>
<feature type="region of interest" description="Disordered" evidence="1">
    <location>
        <begin position="307"/>
        <end position="388"/>
    </location>
</feature>
<feature type="compositionally biased region" description="Basic and acidic residues" evidence="1">
    <location>
        <begin position="370"/>
        <end position="380"/>
    </location>
</feature>
<dbReference type="AlphaFoldDB" id="A0A4Y7PIY3"/>
<feature type="compositionally biased region" description="Basic and acidic residues" evidence="1">
    <location>
        <begin position="353"/>
        <end position="363"/>
    </location>
</feature>
<dbReference type="InterPro" id="IPR050235">
    <property type="entry name" value="CK1_Ser-Thr_kinase"/>
</dbReference>
<keyword evidence="3" id="KW-1185">Reference proteome</keyword>
<reference evidence="2 3" key="1">
    <citation type="submission" date="2018-06" db="EMBL/GenBank/DDBJ databases">
        <title>A transcriptomic atlas of mushroom development highlights an independent origin of complex multicellularity.</title>
        <authorList>
            <consortium name="DOE Joint Genome Institute"/>
            <person name="Krizsan K."/>
            <person name="Almasi E."/>
            <person name="Merenyi Z."/>
            <person name="Sahu N."/>
            <person name="Viragh M."/>
            <person name="Koszo T."/>
            <person name="Mondo S."/>
            <person name="Kiss B."/>
            <person name="Balint B."/>
            <person name="Kues U."/>
            <person name="Barry K."/>
            <person name="Hegedus J.C."/>
            <person name="Henrissat B."/>
            <person name="Johnson J."/>
            <person name="Lipzen A."/>
            <person name="Ohm R."/>
            <person name="Nagy I."/>
            <person name="Pangilinan J."/>
            <person name="Yan J."/>
            <person name="Xiong Y."/>
            <person name="Grigoriev I.V."/>
            <person name="Hibbett D.S."/>
            <person name="Nagy L.G."/>
        </authorList>
    </citation>
    <scope>NUCLEOTIDE SEQUENCE [LARGE SCALE GENOMIC DNA]</scope>
    <source>
        <strain evidence="2 3">SZMC22713</strain>
    </source>
</reference>
<dbReference type="EMBL" id="ML170294">
    <property type="protein sequence ID" value="TDL15038.1"/>
    <property type="molecule type" value="Genomic_DNA"/>
</dbReference>
<sequence length="388" mass="44584">MVTFIPFTFIQFTFFTTPSSPSFPNPHATFLQHSKTLGSEGGYFRNKGWCAFAMRGVERCWKVRGERYRKKGKEASVECDVDVFEGWLQCMEGEERVELVTVTEVELKLRDQHEKDEQQRIMLESQTNQLGSRTCAKTSPNSSGGIISSTSYYYHSDFLASSHNIDGRGWCGRCKSSRTLTDDSAPMAKHYCDRKTKQHIPCRERKSLTETARYMSMSTHLGREQSRCNDLESFGRVFVNFLRCGLPFISNYEQAEVREGRREEVEHTQKPPQRRIPWWRDKFDWQLLNGGKGWQYSAFQANLNAVHASQPHRDREHRQREHHRRQSRPAENGGLASPPTPDGRANASAMAQVKDHDQFKEDGSDATWGRPERAAHRADIAEGNPSGR</sequence>
<dbReference type="InterPro" id="IPR011009">
    <property type="entry name" value="Kinase-like_dom_sf"/>
</dbReference>
<evidence type="ECO:0000256" key="1">
    <source>
        <dbReference type="SAM" id="MobiDB-lite"/>
    </source>
</evidence>
<gene>
    <name evidence="2" type="ORF">BD410DRAFT_809266</name>
</gene>
<dbReference type="SUPFAM" id="SSF56112">
    <property type="entry name" value="Protein kinase-like (PK-like)"/>
    <property type="match status" value="1"/>
</dbReference>
<dbReference type="STRING" id="50990.A0A4Y7PIY3"/>
<name>A0A4Y7PIY3_9AGAM</name>
<organism evidence="2 3">
    <name type="scientific">Rickenella mellea</name>
    <dbReference type="NCBI Taxonomy" id="50990"/>
    <lineage>
        <taxon>Eukaryota</taxon>
        <taxon>Fungi</taxon>
        <taxon>Dikarya</taxon>
        <taxon>Basidiomycota</taxon>
        <taxon>Agaricomycotina</taxon>
        <taxon>Agaricomycetes</taxon>
        <taxon>Hymenochaetales</taxon>
        <taxon>Rickenellaceae</taxon>
        <taxon>Rickenella</taxon>
    </lineage>
</organism>